<evidence type="ECO:0000256" key="9">
    <source>
        <dbReference type="ARBA" id="ARBA00022771"/>
    </source>
</evidence>
<evidence type="ECO:0000256" key="1">
    <source>
        <dbReference type="ARBA" id="ARBA00000900"/>
    </source>
</evidence>
<keyword evidence="9 14" id="KW-0863">Zinc-finger</keyword>
<dbReference type="GO" id="GO:0061630">
    <property type="term" value="F:ubiquitin protein ligase activity"/>
    <property type="evidence" value="ECO:0007669"/>
    <property type="project" value="UniProtKB-EC"/>
</dbReference>
<keyword evidence="12 16" id="KW-1133">Transmembrane helix</keyword>
<dbReference type="Pfam" id="PF16041">
    <property type="entry name" value="APD1-4_M"/>
    <property type="match status" value="1"/>
</dbReference>
<keyword evidence="7 16" id="KW-0812">Transmembrane</keyword>
<comment type="pathway">
    <text evidence="4">Protein modification; protein ubiquitination.</text>
</comment>
<evidence type="ECO:0000256" key="6">
    <source>
        <dbReference type="ARBA" id="ARBA00022679"/>
    </source>
</evidence>
<dbReference type="GO" id="GO:0009555">
    <property type="term" value="P:pollen development"/>
    <property type="evidence" value="ECO:0007669"/>
    <property type="project" value="UniProtKB-ARBA"/>
</dbReference>
<comment type="subcellular location">
    <subcellularLocation>
        <location evidence="3">Endomembrane system</location>
    </subcellularLocation>
    <subcellularLocation>
        <location evidence="2">Membrane</location>
        <topology evidence="2">Multi-pass membrane protein</topology>
    </subcellularLocation>
</comment>
<evidence type="ECO:0000259" key="17">
    <source>
        <dbReference type="PROSITE" id="PS50089"/>
    </source>
</evidence>
<proteinExistence type="predicted"/>
<gene>
    <name evidence="18" type="ORF">MP_TR2907_c0_g1_i1_g.8286</name>
</gene>
<feature type="transmembrane region" description="Helical" evidence="16">
    <location>
        <begin position="308"/>
        <end position="329"/>
    </location>
</feature>
<dbReference type="PANTHER" id="PTHR46858:SF5">
    <property type="entry name" value="E3 UBIQUITIN-PROTEIN LIGASE APD1-RELATED"/>
    <property type="match status" value="1"/>
</dbReference>
<dbReference type="GO" id="GO:0016567">
    <property type="term" value="P:protein ubiquitination"/>
    <property type="evidence" value="ECO:0007669"/>
    <property type="project" value="TreeGrafter"/>
</dbReference>
<feature type="region of interest" description="Disordered" evidence="15">
    <location>
        <begin position="1"/>
        <end position="40"/>
    </location>
</feature>
<dbReference type="GO" id="GO:0008270">
    <property type="term" value="F:zinc ion binding"/>
    <property type="evidence" value="ECO:0007669"/>
    <property type="project" value="UniProtKB-KW"/>
</dbReference>
<feature type="domain" description="RING-type" evidence="17">
    <location>
        <begin position="399"/>
        <end position="438"/>
    </location>
</feature>
<dbReference type="GO" id="GO:0009705">
    <property type="term" value="C:plant-type vacuole membrane"/>
    <property type="evidence" value="ECO:0007669"/>
    <property type="project" value="TreeGrafter"/>
</dbReference>
<dbReference type="SUPFAM" id="SSF57850">
    <property type="entry name" value="RING/U-box"/>
    <property type="match status" value="1"/>
</dbReference>
<sequence>MDSAEAPTLSSFTSTTSSASSSDTDGAVNRGSGRRFNRRYGRGSTLTHVSLRENASMADHDLTYSCVGVVLAFWFLVAMFMVAGVYGPTNVWIGPNSSMLVQPNPIFVQSVKVKELDDSKSGLQLFGFYESPPLDVFVNWSESRLVSVPRRSYKGWPFYLNKGSSLNISYSIKPENRSVRLVVEAAHGGVSKWLLSEPGYEDETFSRSLVKGSGMMEVKINKSSDYYVAVANSNRTDVTVKVDINVSAVLYDTKDSFFKCAFSDSECTFNAMSFAGNSIVLTSPPQRQGTSIGEEEEWYVRFTYQPRWTAYAVVTGLVACFMLVAIQLWKKFVWQKLVLPYIEEEFDDSWSSQRARLLANKDDDGSSCSGSLAGDDADLDDFVGKDGEEGSDSTTKRLCAICFDAARDCFYQPCGHCVSCYGCGTKVVEANGTCPICRRWIKKVKRIFTV</sequence>
<dbReference type="InterPro" id="IPR013083">
    <property type="entry name" value="Znf_RING/FYVE/PHD"/>
</dbReference>
<reference evidence="18" key="1">
    <citation type="submission" date="2016-07" db="EMBL/GenBank/DDBJ databases">
        <title>De novo transcriptome assembly of four accessions of the metal hyperaccumulator plant Noccaea caerulescens.</title>
        <authorList>
            <person name="Blande D."/>
            <person name="Halimaa P."/>
            <person name="Tervahauta A.I."/>
            <person name="Aarts M.G."/>
            <person name="Karenlampi S.O."/>
        </authorList>
    </citation>
    <scope>NUCLEOTIDE SEQUENCE</scope>
</reference>
<dbReference type="FunFam" id="3.30.40.10:FF:000658">
    <property type="entry name" value="E3 ubiquitin-protein ligase APD2"/>
    <property type="match status" value="1"/>
</dbReference>
<dbReference type="PANTHER" id="PTHR46858">
    <property type="entry name" value="OS05G0521000 PROTEIN"/>
    <property type="match status" value="1"/>
</dbReference>
<name>A0A1J3J6C2_NOCCA</name>
<keyword evidence="13 16" id="KW-0472">Membrane</keyword>
<dbReference type="EC" id="2.3.2.27" evidence="5"/>
<dbReference type="InterPro" id="IPR032008">
    <property type="entry name" value="APD1-4_N"/>
</dbReference>
<dbReference type="InterPro" id="IPR032010">
    <property type="entry name" value="APD1-4_M"/>
</dbReference>
<dbReference type="Gene3D" id="3.30.40.10">
    <property type="entry name" value="Zinc/RING finger domain, C3HC4 (zinc finger)"/>
    <property type="match status" value="1"/>
</dbReference>
<dbReference type="PROSITE" id="PS50089">
    <property type="entry name" value="ZF_RING_2"/>
    <property type="match status" value="1"/>
</dbReference>
<accession>A0A1J3J6C2</accession>
<evidence type="ECO:0000256" key="2">
    <source>
        <dbReference type="ARBA" id="ARBA00004141"/>
    </source>
</evidence>
<dbReference type="EMBL" id="GEVM01017892">
    <property type="protein sequence ID" value="JAU88046.1"/>
    <property type="molecule type" value="Transcribed_RNA"/>
</dbReference>
<dbReference type="Pfam" id="PF13920">
    <property type="entry name" value="zf-C3HC4_3"/>
    <property type="match status" value="1"/>
</dbReference>
<dbReference type="GO" id="GO:0000278">
    <property type="term" value="P:mitotic cell cycle"/>
    <property type="evidence" value="ECO:0007669"/>
    <property type="project" value="UniProtKB-ARBA"/>
</dbReference>
<evidence type="ECO:0000256" key="10">
    <source>
        <dbReference type="ARBA" id="ARBA00022786"/>
    </source>
</evidence>
<keyword evidence="10" id="KW-0833">Ubl conjugation pathway</keyword>
<evidence type="ECO:0000256" key="15">
    <source>
        <dbReference type="SAM" id="MobiDB-lite"/>
    </source>
</evidence>
<organism evidence="18">
    <name type="scientific">Noccaea caerulescens</name>
    <name type="common">Alpine penny-cress</name>
    <name type="synonym">Thlaspi caerulescens</name>
    <dbReference type="NCBI Taxonomy" id="107243"/>
    <lineage>
        <taxon>Eukaryota</taxon>
        <taxon>Viridiplantae</taxon>
        <taxon>Streptophyta</taxon>
        <taxon>Embryophyta</taxon>
        <taxon>Tracheophyta</taxon>
        <taxon>Spermatophyta</taxon>
        <taxon>Magnoliopsida</taxon>
        <taxon>eudicotyledons</taxon>
        <taxon>Gunneridae</taxon>
        <taxon>Pentapetalae</taxon>
        <taxon>rosids</taxon>
        <taxon>malvids</taxon>
        <taxon>Brassicales</taxon>
        <taxon>Brassicaceae</taxon>
        <taxon>Coluteocarpeae</taxon>
        <taxon>Noccaea</taxon>
    </lineage>
</organism>
<evidence type="ECO:0000256" key="13">
    <source>
        <dbReference type="ARBA" id="ARBA00023136"/>
    </source>
</evidence>
<evidence type="ECO:0000256" key="8">
    <source>
        <dbReference type="ARBA" id="ARBA00022723"/>
    </source>
</evidence>
<evidence type="ECO:0000256" key="4">
    <source>
        <dbReference type="ARBA" id="ARBA00004906"/>
    </source>
</evidence>
<protein>
    <recommendedName>
        <fullName evidence="5">RING-type E3 ubiquitin transferase</fullName>
        <ecNumber evidence="5">2.3.2.27</ecNumber>
    </recommendedName>
</protein>
<keyword evidence="8" id="KW-0479">Metal-binding</keyword>
<dbReference type="GO" id="GO:0005768">
    <property type="term" value="C:endosome"/>
    <property type="evidence" value="ECO:0007669"/>
    <property type="project" value="TreeGrafter"/>
</dbReference>
<evidence type="ECO:0000313" key="18">
    <source>
        <dbReference type="EMBL" id="JAU88046.1"/>
    </source>
</evidence>
<feature type="transmembrane region" description="Helical" evidence="16">
    <location>
        <begin position="62"/>
        <end position="86"/>
    </location>
</feature>
<evidence type="ECO:0000256" key="14">
    <source>
        <dbReference type="PROSITE-ProRule" id="PRU00175"/>
    </source>
</evidence>
<keyword evidence="6" id="KW-0808">Transferase</keyword>
<dbReference type="InterPro" id="IPR001841">
    <property type="entry name" value="Znf_RING"/>
</dbReference>
<evidence type="ECO:0000256" key="5">
    <source>
        <dbReference type="ARBA" id="ARBA00012483"/>
    </source>
</evidence>
<evidence type="ECO:0000256" key="11">
    <source>
        <dbReference type="ARBA" id="ARBA00022833"/>
    </source>
</evidence>
<dbReference type="AlphaFoldDB" id="A0A1J3J6C2"/>
<evidence type="ECO:0000256" key="16">
    <source>
        <dbReference type="SAM" id="Phobius"/>
    </source>
</evidence>
<evidence type="ECO:0000256" key="3">
    <source>
        <dbReference type="ARBA" id="ARBA00004308"/>
    </source>
</evidence>
<feature type="compositionally biased region" description="Low complexity" evidence="15">
    <location>
        <begin position="8"/>
        <end position="24"/>
    </location>
</feature>
<comment type="catalytic activity">
    <reaction evidence="1">
        <text>S-ubiquitinyl-[E2 ubiquitin-conjugating enzyme]-L-cysteine + [acceptor protein]-L-lysine = [E2 ubiquitin-conjugating enzyme]-L-cysteine + N(6)-ubiquitinyl-[acceptor protein]-L-lysine.</text>
        <dbReference type="EC" id="2.3.2.27"/>
    </reaction>
</comment>
<dbReference type="Pfam" id="PF16040">
    <property type="entry name" value="APD1-4_N"/>
    <property type="match status" value="1"/>
</dbReference>
<evidence type="ECO:0000256" key="7">
    <source>
        <dbReference type="ARBA" id="ARBA00022692"/>
    </source>
</evidence>
<evidence type="ECO:0000256" key="12">
    <source>
        <dbReference type="ARBA" id="ARBA00022989"/>
    </source>
</evidence>
<keyword evidence="11" id="KW-0862">Zinc</keyword>